<dbReference type="PANTHER" id="PTHR47561:SF1">
    <property type="entry name" value="POLYSACCHARIDE DEACETYLASE FAMILY PROTEIN (AFU_ORTHOLOGUE AFUA_6G05030)"/>
    <property type="match status" value="1"/>
</dbReference>
<dbReference type="Pfam" id="PF01522">
    <property type="entry name" value="Polysacc_deac_1"/>
    <property type="match status" value="1"/>
</dbReference>
<accession>A0A146G535</accession>
<dbReference type="OrthoDB" id="9806342at2"/>
<dbReference type="CDD" id="cd10938">
    <property type="entry name" value="CE4_HpPgdA_like"/>
    <property type="match status" value="1"/>
</dbReference>
<gene>
    <name evidence="2" type="ORF">TSACC_21110</name>
</gene>
<dbReference type="RefSeq" id="WP_075078528.1">
    <property type="nucleotide sequence ID" value="NZ_BDCO01000002.1"/>
</dbReference>
<evidence type="ECO:0000313" key="2">
    <source>
        <dbReference type="EMBL" id="GAT32710.1"/>
    </source>
</evidence>
<dbReference type="EMBL" id="BDCO01000002">
    <property type="protein sequence ID" value="GAT32710.1"/>
    <property type="molecule type" value="Genomic_DNA"/>
</dbReference>
<dbReference type="PANTHER" id="PTHR47561">
    <property type="entry name" value="POLYSACCHARIDE DEACETYLASE FAMILY PROTEIN (AFU_ORTHOLOGUE AFUA_6G05030)"/>
    <property type="match status" value="1"/>
</dbReference>
<dbReference type="GO" id="GO:0016810">
    <property type="term" value="F:hydrolase activity, acting on carbon-nitrogen (but not peptide) bonds"/>
    <property type="evidence" value="ECO:0007669"/>
    <property type="project" value="InterPro"/>
</dbReference>
<proteinExistence type="predicted"/>
<dbReference type="SUPFAM" id="SSF88713">
    <property type="entry name" value="Glycoside hydrolase/deacetylase"/>
    <property type="match status" value="1"/>
</dbReference>
<comment type="caution">
    <text evidence="2">The sequence shown here is derived from an EMBL/GenBank/DDBJ whole genome shotgun (WGS) entry which is preliminary data.</text>
</comment>
<feature type="domain" description="NodB homology" evidence="1">
    <location>
        <begin position="43"/>
        <end position="261"/>
    </location>
</feature>
<organism evidence="2 3">
    <name type="scientific">Terrimicrobium sacchariphilum</name>
    <dbReference type="NCBI Taxonomy" id="690879"/>
    <lineage>
        <taxon>Bacteria</taxon>
        <taxon>Pseudomonadati</taxon>
        <taxon>Verrucomicrobiota</taxon>
        <taxon>Terrimicrobiia</taxon>
        <taxon>Terrimicrobiales</taxon>
        <taxon>Terrimicrobiaceae</taxon>
        <taxon>Terrimicrobium</taxon>
    </lineage>
</organism>
<dbReference type="Gene3D" id="3.20.20.370">
    <property type="entry name" value="Glycoside hydrolase/deacetylase"/>
    <property type="match status" value="1"/>
</dbReference>
<evidence type="ECO:0000259" key="1">
    <source>
        <dbReference type="PROSITE" id="PS51677"/>
    </source>
</evidence>
<dbReference type="InterPro" id="IPR002509">
    <property type="entry name" value="NODB_dom"/>
</dbReference>
<dbReference type="STRING" id="690879.TSACC_21110"/>
<dbReference type="Proteomes" id="UP000076023">
    <property type="component" value="Unassembled WGS sequence"/>
</dbReference>
<dbReference type="InterPro" id="IPR037950">
    <property type="entry name" value="PgdA-like"/>
</dbReference>
<keyword evidence="3" id="KW-1185">Reference proteome</keyword>
<dbReference type="InterPro" id="IPR011330">
    <property type="entry name" value="Glyco_hydro/deAcase_b/a-brl"/>
</dbReference>
<dbReference type="GO" id="GO:0005975">
    <property type="term" value="P:carbohydrate metabolic process"/>
    <property type="evidence" value="ECO:0007669"/>
    <property type="project" value="InterPro"/>
</dbReference>
<reference evidence="3" key="1">
    <citation type="journal article" date="2017" name="Genome Announc.">
        <title>Draft Genome Sequence of Terrimicrobium sacchariphilum NM-5T, a Facultative Anaerobic Soil Bacterium of the Class Spartobacteria.</title>
        <authorList>
            <person name="Qiu Y.L."/>
            <person name="Tourlousse D.M."/>
            <person name="Matsuura N."/>
            <person name="Ohashi A."/>
            <person name="Sekiguchi Y."/>
        </authorList>
    </citation>
    <scope>NUCLEOTIDE SEQUENCE [LARGE SCALE GENOMIC DNA]</scope>
    <source>
        <strain evidence="3">NM-5</strain>
    </source>
</reference>
<dbReference type="AlphaFoldDB" id="A0A146G535"/>
<evidence type="ECO:0000313" key="3">
    <source>
        <dbReference type="Proteomes" id="UP000076023"/>
    </source>
</evidence>
<name>A0A146G535_TERSA</name>
<protein>
    <submittedName>
        <fullName evidence="2">Peptidoglycan/xylan/chitin deacetylase, PgdA/CDA1 family</fullName>
    </submittedName>
</protein>
<dbReference type="PROSITE" id="PS51677">
    <property type="entry name" value="NODB"/>
    <property type="match status" value="1"/>
</dbReference>
<dbReference type="InParanoid" id="A0A146G535"/>
<sequence>MNAFSPQPRFTWPGGAKVAVMLCFDVDGETTALEHDPALAKRLTTMSQCEYGPTVGVPRLLGLLDHCQVPATFFIPGYIAEHHPEMTRAVQAAGHEIGLHGYLHERLITLNETQEEAILQKSFTILEDLTGTRPVGYRAPWFELNPWTPSVLQRNGVFYVASAMGDDVPYRHHNGLIEIPGQWMLEDWEQFAFNADPAWGSIPENCDKVFDLWWKEFEAMYDFGCCFVLTLHPWLSGRPSRVRLLEKLINAMKAKPGVWFARGAEIARWYDQTPEARREVDFDRLAGK</sequence>